<dbReference type="EMBL" id="BAAADG010000003">
    <property type="protein sequence ID" value="GAA0220541.1"/>
    <property type="molecule type" value="Genomic_DNA"/>
</dbReference>
<dbReference type="PANTHER" id="PTHR11105">
    <property type="entry name" value="CITRATE LYASE SUBUNIT BETA-RELATED"/>
    <property type="match status" value="1"/>
</dbReference>
<gene>
    <name evidence="3" type="ORF">GCM10008964_10110</name>
</gene>
<dbReference type="InterPro" id="IPR005000">
    <property type="entry name" value="Aldolase/citrate-lyase_domain"/>
</dbReference>
<dbReference type="Gene3D" id="3.20.20.60">
    <property type="entry name" value="Phosphoenolpyruvate-binding domains"/>
    <property type="match status" value="1"/>
</dbReference>
<evidence type="ECO:0000313" key="4">
    <source>
        <dbReference type="Proteomes" id="UP001501476"/>
    </source>
</evidence>
<name>A0ABP3D100_9GAMM</name>
<evidence type="ECO:0000313" key="3">
    <source>
        <dbReference type="EMBL" id="GAA0220541.1"/>
    </source>
</evidence>
<dbReference type="GO" id="GO:0016829">
    <property type="term" value="F:lyase activity"/>
    <property type="evidence" value="ECO:0007669"/>
    <property type="project" value="UniProtKB-KW"/>
</dbReference>
<dbReference type="Proteomes" id="UP001501476">
    <property type="component" value="Unassembled WGS sequence"/>
</dbReference>
<keyword evidence="3" id="KW-0456">Lyase</keyword>
<proteinExistence type="predicted"/>
<keyword evidence="4" id="KW-1185">Reference proteome</keyword>
<comment type="caution">
    <text evidence="3">The sequence shown here is derived from an EMBL/GenBank/DDBJ whole genome shotgun (WGS) entry which is preliminary data.</text>
</comment>
<protein>
    <submittedName>
        <fullName evidence="3">Aldolase/citrate lyase family protein</fullName>
    </submittedName>
</protein>
<sequence length="336" mass="37775">MSTLIHPNDALVNEEQTLPLIPVCEHFAGNRHTLLKAFAIQAEYGPVFDITCDCEDGAATGTEISHANMIVELLNSEHNIHKMAGVRIHGFNEPVWKQEVDILLSGARDLIRYITLPKAQDATQVEMMLEYIQLASQKYSLQHPLPIHVLIETHGALGDVNKIAMMEPVEVLDFGIMDYISTHQGAITDEAMRSPLQFEHALIVKAKTEIVSASITSGCIASHNVTLAIKDSQQTYDDAYRARHQIGFMRMWSVHPAQIKPIIEAMSPNPQQLQLASEVLLSAQQYNWAPIQLNGKLYDKASYRYYWQQIQQAYLAGIPLEKPVQQQFFSQNNCTP</sequence>
<evidence type="ECO:0000259" key="2">
    <source>
        <dbReference type="Pfam" id="PF03328"/>
    </source>
</evidence>
<feature type="domain" description="HpcH/HpaI aldolase/citrate lyase" evidence="2">
    <location>
        <begin position="52"/>
        <end position="255"/>
    </location>
</feature>
<keyword evidence="1" id="KW-0479">Metal-binding</keyword>
<dbReference type="RefSeq" id="WP_286305087.1">
    <property type="nucleotide sequence ID" value="NZ_AP027741.1"/>
</dbReference>
<reference evidence="4" key="1">
    <citation type="journal article" date="2019" name="Int. J. Syst. Evol. Microbiol.">
        <title>The Global Catalogue of Microorganisms (GCM) 10K type strain sequencing project: providing services to taxonomists for standard genome sequencing and annotation.</title>
        <authorList>
            <consortium name="The Broad Institute Genomics Platform"/>
            <consortium name="The Broad Institute Genome Sequencing Center for Infectious Disease"/>
            <person name="Wu L."/>
            <person name="Ma J."/>
        </authorList>
    </citation>
    <scope>NUCLEOTIDE SEQUENCE [LARGE SCALE GENOMIC DNA]</scope>
    <source>
        <strain evidence="4">JCM 6886</strain>
    </source>
</reference>
<dbReference type="InterPro" id="IPR015813">
    <property type="entry name" value="Pyrv/PenolPyrv_kinase-like_dom"/>
</dbReference>
<dbReference type="Pfam" id="PF03328">
    <property type="entry name" value="HpcH_HpaI"/>
    <property type="match status" value="1"/>
</dbReference>
<dbReference type="PANTHER" id="PTHR11105:SF0">
    <property type="entry name" value="CITRAMALYL-COA LYASE, MITOCHONDRIAL"/>
    <property type="match status" value="1"/>
</dbReference>
<dbReference type="Gene3D" id="6.10.140.960">
    <property type="match status" value="1"/>
</dbReference>
<dbReference type="InterPro" id="IPR040186">
    <property type="entry name" value="Citramalyl-CoA_lyase"/>
</dbReference>
<dbReference type="InterPro" id="IPR040442">
    <property type="entry name" value="Pyrv_kinase-like_dom_sf"/>
</dbReference>
<accession>A0ABP3D100</accession>
<organism evidence="3 4">
    <name type="scientific">Methylophaga marina</name>
    <dbReference type="NCBI Taxonomy" id="45495"/>
    <lineage>
        <taxon>Bacteria</taxon>
        <taxon>Pseudomonadati</taxon>
        <taxon>Pseudomonadota</taxon>
        <taxon>Gammaproteobacteria</taxon>
        <taxon>Thiotrichales</taxon>
        <taxon>Piscirickettsiaceae</taxon>
        <taxon>Methylophaga</taxon>
    </lineage>
</organism>
<evidence type="ECO:0000256" key="1">
    <source>
        <dbReference type="ARBA" id="ARBA00022723"/>
    </source>
</evidence>
<dbReference type="SUPFAM" id="SSF51621">
    <property type="entry name" value="Phosphoenolpyruvate/pyruvate domain"/>
    <property type="match status" value="1"/>
</dbReference>